<protein>
    <recommendedName>
        <fullName evidence="4">Lipoprotein</fullName>
    </recommendedName>
</protein>
<evidence type="ECO:0000256" key="1">
    <source>
        <dbReference type="SAM" id="Phobius"/>
    </source>
</evidence>
<dbReference type="GeneID" id="54997709"/>
<dbReference type="EMBL" id="MH509447">
    <property type="protein sequence ID" value="AXH47355.1"/>
    <property type="molecule type" value="Genomic_DNA"/>
</dbReference>
<keyword evidence="1" id="KW-1133">Transmembrane helix</keyword>
<reference evidence="3" key="1">
    <citation type="submission" date="2018-06" db="EMBL/GenBank/DDBJ databases">
        <authorList>
            <person name="Zhirakovskaya E."/>
        </authorList>
    </citation>
    <scope>NUCLEOTIDE SEQUENCE [LARGE SCALE GENOMIC DNA]</scope>
</reference>
<dbReference type="Proteomes" id="UP000260367">
    <property type="component" value="Segment"/>
</dbReference>
<organism evidence="2 3">
    <name type="scientific">Microbacterium phage Eden</name>
    <dbReference type="NCBI Taxonomy" id="2250289"/>
    <lineage>
        <taxon>Viruses</taxon>
        <taxon>Duplodnaviria</taxon>
        <taxon>Heunggongvirae</taxon>
        <taxon>Uroviricota</taxon>
        <taxon>Caudoviricetes</taxon>
        <taxon>Edenvirus</taxon>
        <taxon>Edenvirus eden</taxon>
    </lineage>
</organism>
<keyword evidence="1" id="KW-0812">Transmembrane</keyword>
<proteinExistence type="predicted"/>
<name>A0A345KWF3_9CAUD</name>
<dbReference type="PROSITE" id="PS51257">
    <property type="entry name" value="PROKAR_LIPOPROTEIN"/>
    <property type="match status" value="1"/>
</dbReference>
<dbReference type="KEGG" id="vg:54997709"/>
<accession>A0A345KWF3</accession>
<keyword evidence="1" id="KW-0472">Membrane</keyword>
<sequence length="58" mass="6100">MKYILAIAVILIGIGLAFAACLLLAFLLLAFVAAPSFWGAFWLVAIFLVIATGTSKAL</sequence>
<evidence type="ECO:0008006" key="4">
    <source>
        <dbReference type="Google" id="ProtNLM"/>
    </source>
</evidence>
<gene>
    <name evidence="2" type="primary">60</name>
    <name evidence="2" type="ORF">SEA_EDEN_60</name>
</gene>
<feature type="transmembrane region" description="Helical" evidence="1">
    <location>
        <begin position="29"/>
        <end position="51"/>
    </location>
</feature>
<dbReference type="RefSeq" id="YP_009806839.1">
    <property type="nucleotide sequence ID" value="NC_048017.1"/>
</dbReference>
<evidence type="ECO:0000313" key="2">
    <source>
        <dbReference type="EMBL" id="AXH47355.1"/>
    </source>
</evidence>
<keyword evidence="3" id="KW-1185">Reference proteome</keyword>
<evidence type="ECO:0000313" key="3">
    <source>
        <dbReference type="Proteomes" id="UP000260367"/>
    </source>
</evidence>